<keyword evidence="6" id="KW-1133">Transmembrane helix</keyword>
<protein>
    <submittedName>
        <fullName evidence="9">Methyl-accepting chemotaxis protein</fullName>
    </submittedName>
</protein>
<comment type="subcellular location">
    <subcellularLocation>
        <location evidence="1">Membrane</location>
    </subcellularLocation>
</comment>
<feature type="transmembrane region" description="Helical" evidence="6">
    <location>
        <begin position="190"/>
        <end position="215"/>
    </location>
</feature>
<feature type="region of interest" description="Disordered" evidence="5">
    <location>
        <begin position="600"/>
        <end position="643"/>
    </location>
</feature>
<feature type="compositionally biased region" description="Polar residues" evidence="5">
    <location>
        <begin position="600"/>
        <end position="618"/>
    </location>
</feature>
<evidence type="ECO:0000259" key="7">
    <source>
        <dbReference type="PROSITE" id="PS50111"/>
    </source>
</evidence>
<evidence type="ECO:0000256" key="3">
    <source>
        <dbReference type="ARBA" id="ARBA00029447"/>
    </source>
</evidence>
<dbReference type="PANTHER" id="PTHR43531:SF11">
    <property type="entry name" value="METHYL-ACCEPTING CHEMOTAXIS PROTEIN 3"/>
    <property type="match status" value="1"/>
</dbReference>
<comment type="caution">
    <text evidence="9">The sequence shown here is derived from an EMBL/GenBank/DDBJ whole genome shotgun (WGS) entry which is preliminary data.</text>
</comment>
<keyword evidence="4" id="KW-0807">Transducer</keyword>
<name>A0A432NBX2_9HYPH</name>
<proteinExistence type="inferred from homology"/>
<evidence type="ECO:0000256" key="6">
    <source>
        <dbReference type="SAM" id="Phobius"/>
    </source>
</evidence>
<dbReference type="Gene3D" id="1.10.8.500">
    <property type="entry name" value="HAMP domain in histidine kinase"/>
    <property type="match status" value="1"/>
</dbReference>
<dbReference type="EMBL" id="RIBW01000018">
    <property type="protein sequence ID" value="RUL97031.1"/>
    <property type="molecule type" value="Genomic_DNA"/>
</dbReference>
<keyword evidence="6" id="KW-0472">Membrane</keyword>
<dbReference type="Pfam" id="PF00015">
    <property type="entry name" value="MCPsignal"/>
    <property type="match status" value="1"/>
</dbReference>
<dbReference type="GO" id="GO:0004888">
    <property type="term" value="F:transmembrane signaling receptor activity"/>
    <property type="evidence" value="ECO:0007669"/>
    <property type="project" value="TreeGrafter"/>
</dbReference>
<dbReference type="SMART" id="SM00304">
    <property type="entry name" value="HAMP"/>
    <property type="match status" value="2"/>
</dbReference>
<feature type="transmembrane region" description="Helical" evidence="6">
    <location>
        <begin position="6"/>
        <end position="27"/>
    </location>
</feature>
<dbReference type="GO" id="GO:0007165">
    <property type="term" value="P:signal transduction"/>
    <property type="evidence" value="ECO:0007669"/>
    <property type="project" value="UniProtKB-KW"/>
</dbReference>
<dbReference type="CDD" id="cd06225">
    <property type="entry name" value="HAMP"/>
    <property type="match status" value="1"/>
</dbReference>
<reference evidence="9 10" key="1">
    <citation type="journal article" date="2015" name="Int. J. Syst. Evol. Microbiol.">
        <title>Rhizobium anhuiense sp. nov., isolated from effective nodules of Vicia faba and Pisum sativum.</title>
        <authorList>
            <person name="Zhang Y.J."/>
            <person name="Zheng W.T."/>
            <person name="Everall I."/>
            <person name="Young J.P."/>
            <person name="Zhang X.X."/>
            <person name="Tian C.F."/>
            <person name="Sui X.H."/>
            <person name="Wang E.T."/>
            <person name="Chen W.X."/>
        </authorList>
    </citation>
    <scope>NUCLEOTIDE SEQUENCE [LARGE SCALE GENOMIC DNA]</scope>
    <source>
        <strain evidence="9 10">CCBAU 23252</strain>
    </source>
</reference>
<evidence type="ECO:0000313" key="9">
    <source>
        <dbReference type="EMBL" id="RUL97031.1"/>
    </source>
</evidence>
<dbReference type="CDD" id="cd11386">
    <property type="entry name" value="MCP_signal"/>
    <property type="match status" value="1"/>
</dbReference>
<dbReference type="InterPro" id="IPR051310">
    <property type="entry name" value="MCP_chemotaxis"/>
</dbReference>
<dbReference type="InterPro" id="IPR003660">
    <property type="entry name" value="HAMP_dom"/>
</dbReference>
<dbReference type="GO" id="GO:0006935">
    <property type="term" value="P:chemotaxis"/>
    <property type="evidence" value="ECO:0007669"/>
    <property type="project" value="UniProtKB-KW"/>
</dbReference>
<feature type="compositionally biased region" description="Basic and acidic residues" evidence="5">
    <location>
        <begin position="633"/>
        <end position="643"/>
    </location>
</feature>
<dbReference type="PROSITE" id="PS50111">
    <property type="entry name" value="CHEMOTAXIS_TRANSDUC_2"/>
    <property type="match status" value="1"/>
</dbReference>
<dbReference type="FunFam" id="1.10.287.950:FF:000001">
    <property type="entry name" value="Methyl-accepting chemotaxis sensory transducer"/>
    <property type="match status" value="1"/>
</dbReference>
<evidence type="ECO:0000259" key="8">
    <source>
        <dbReference type="PROSITE" id="PS50885"/>
    </source>
</evidence>
<organism evidence="9 10">
    <name type="scientific">Rhizobium anhuiense</name>
    <dbReference type="NCBI Taxonomy" id="1184720"/>
    <lineage>
        <taxon>Bacteria</taxon>
        <taxon>Pseudomonadati</taxon>
        <taxon>Pseudomonadota</taxon>
        <taxon>Alphaproteobacteria</taxon>
        <taxon>Hyphomicrobiales</taxon>
        <taxon>Rhizobiaceae</taxon>
        <taxon>Rhizobium/Agrobacterium group</taxon>
        <taxon>Rhizobium</taxon>
    </lineage>
</organism>
<dbReference type="PANTHER" id="PTHR43531">
    <property type="entry name" value="PROTEIN ICFG"/>
    <property type="match status" value="1"/>
</dbReference>
<feature type="domain" description="Methyl-accepting transducer" evidence="7">
    <location>
        <begin position="351"/>
        <end position="580"/>
    </location>
</feature>
<gene>
    <name evidence="9" type="ORF">EEQ99_28495</name>
</gene>
<accession>A0A432NBX2</accession>
<evidence type="ECO:0000256" key="1">
    <source>
        <dbReference type="ARBA" id="ARBA00004370"/>
    </source>
</evidence>
<dbReference type="PROSITE" id="PS50885">
    <property type="entry name" value="HAMP"/>
    <property type="match status" value="2"/>
</dbReference>
<dbReference type="SUPFAM" id="SSF158472">
    <property type="entry name" value="HAMP domain-like"/>
    <property type="match status" value="1"/>
</dbReference>
<evidence type="ECO:0000313" key="10">
    <source>
        <dbReference type="Proteomes" id="UP000273611"/>
    </source>
</evidence>
<dbReference type="RefSeq" id="WP_127431438.1">
    <property type="nucleotide sequence ID" value="NZ_BMFI01000017.1"/>
</dbReference>
<feature type="domain" description="HAMP" evidence="8">
    <location>
        <begin position="294"/>
        <end position="346"/>
    </location>
</feature>
<dbReference type="SUPFAM" id="SSF58104">
    <property type="entry name" value="Methyl-accepting chemotaxis protein (MCP) signaling domain"/>
    <property type="match status" value="1"/>
</dbReference>
<dbReference type="AlphaFoldDB" id="A0A432NBX2"/>
<evidence type="ECO:0000256" key="2">
    <source>
        <dbReference type="ARBA" id="ARBA00022500"/>
    </source>
</evidence>
<evidence type="ECO:0000256" key="5">
    <source>
        <dbReference type="SAM" id="MobiDB-lite"/>
    </source>
</evidence>
<dbReference type="Proteomes" id="UP000273611">
    <property type="component" value="Unassembled WGS sequence"/>
</dbReference>
<comment type="similarity">
    <text evidence="3">Belongs to the methyl-accepting chemotaxis (MCP) protein family.</text>
</comment>
<dbReference type="Gene3D" id="1.10.287.950">
    <property type="entry name" value="Methyl-accepting chemotaxis protein"/>
    <property type="match status" value="1"/>
</dbReference>
<evidence type="ECO:0000256" key="4">
    <source>
        <dbReference type="PROSITE-ProRule" id="PRU00284"/>
    </source>
</evidence>
<dbReference type="GO" id="GO:0005886">
    <property type="term" value="C:plasma membrane"/>
    <property type="evidence" value="ECO:0007669"/>
    <property type="project" value="TreeGrafter"/>
</dbReference>
<feature type="domain" description="HAMP" evidence="8">
    <location>
        <begin position="213"/>
        <end position="266"/>
    </location>
</feature>
<sequence>MKHVSIVGKFFIIVAVFGILALGLTFYQNRQMLKVNDRYQELLDRDASAALRLTQSNRSLETARASISDMVMTRSKEARARAEAGLNDARENFVRFMDLAIAAVPEQSELPKLKADGFSVLTDTCGAAIAVGRGATSEAELAMVQQLYLTLCQPAFAAVSPRFTSVTEKLASDAEQKRGDVSSVVRDTSVLSLGTAIVALFAVSCFGFLAIRSWLVKPIKQMVTTMEVIADGDLISTVKGTIRRDEIGSMARAVQLFKDNELRARDFEKDAETSREANEIERARLAETEHRRAQDMAEATSGLAEGLRHLADGNLLFSLDDKFADDFEPLRANFNAAVAQLAESLRAVSYATESIDGGAQEISLSAQDLSRRTEHQAASLEQTAAALDQITQNVASSSKRTAEARHVAIEANKSARHSGEVVSSAVAAMQRIEQSSSQISSIVGVIDEIAFQTNLLALNAGVEAARSGEAGKGFAVVAQEVRELAQRSAHAAKEIKNLILNSVDEVSSGVKLVRDTGEALKIIIQQIVLINTQLDAVTAASNEQSATLFEVNRTVNQMDQVTQQNAAMAEESTAASTALAIEAKQLRGIVAEFQIENALSERQTSQTNPETASMSSPASRMLEEVANALGTVSDRRVADTSRQ</sequence>
<dbReference type="Pfam" id="PF00672">
    <property type="entry name" value="HAMP"/>
    <property type="match status" value="1"/>
</dbReference>
<keyword evidence="2" id="KW-0145">Chemotaxis</keyword>
<keyword evidence="6" id="KW-0812">Transmembrane</keyword>
<dbReference type="SMART" id="SM00283">
    <property type="entry name" value="MA"/>
    <property type="match status" value="1"/>
</dbReference>
<dbReference type="InterPro" id="IPR004089">
    <property type="entry name" value="MCPsignal_dom"/>
</dbReference>